<dbReference type="InterPro" id="IPR004358">
    <property type="entry name" value="Sig_transdc_His_kin-like_C"/>
</dbReference>
<evidence type="ECO:0000256" key="2">
    <source>
        <dbReference type="ARBA" id="ARBA00012438"/>
    </source>
</evidence>
<dbReference type="EC" id="2.7.13.3" evidence="2"/>
<dbReference type="OrthoDB" id="9796100at2"/>
<dbReference type="PROSITE" id="PS50110">
    <property type="entry name" value="RESPONSE_REGULATORY"/>
    <property type="match status" value="1"/>
</dbReference>
<dbReference type="Gene3D" id="3.30.565.10">
    <property type="entry name" value="Histidine kinase-like ATPase, C-terminal domain"/>
    <property type="match status" value="1"/>
</dbReference>
<feature type="domain" description="Response regulatory" evidence="7">
    <location>
        <begin position="424"/>
        <end position="544"/>
    </location>
</feature>
<evidence type="ECO:0000256" key="4">
    <source>
        <dbReference type="PROSITE-ProRule" id="PRU00169"/>
    </source>
</evidence>
<dbReference type="NCBIfam" id="TIGR00229">
    <property type="entry name" value="sensory_box"/>
    <property type="match status" value="1"/>
</dbReference>
<evidence type="ECO:0000256" key="5">
    <source>
        <dbReference type="SAM" id="MobiDB-lite"/>
    </source>
</evidence>
<evidence type="ECO:0000259" key="8">
    <source>
        <dbReference type="PROSITE" id="PS50112"/>
    </source>
</evidence>
<dbReference type="InterPro" id="IPR001789">
    <property type="entry name" value="Sig_transdc_resp-reg_receiver"/>
</dbReference>
<keyword evidence="3 4" id="KW-0597">Phosphoprotein</keyword>
<organism evidence="10 11">
    <name type="scientific">Azospirillum lipoferum (strain 4B)</name>
    <dbReference type="NCBI Taxonomy" id="862719"/>
    <lineage>
        <taxon>Bacteria</taxon>
        <taxon>Pseudomonadati</taxon>
        <taxon>Pseudomonadota</taxon>
        <taxon>Alphaproteobacteria</taxon>
        <taxon>Rhodospirillales</taxon>
        <taxon>Azospirillaceae</taxon>
        <taxon>Azospirillum</taxon>
    </lineage>
</organism>
<feature type="region of interest" description="Disordered" evidence="5">
    <location>
        <begin position="392"/>
        <end position="418"/>
    </location>
</feature>
<dbReference type="InterPro" id="IPR000700">
    <property type="entry name" value="PAS-assoc_C"/>
</dbReference>
<dbReference type="KEGG" id="ali:AZOLI_p60219"/>
<dbReference type="SUPFAM" id="SSF47384">
    <property type="entry name" value="Homodimeric domain of signal transducing histidine kinase"/>
    <property type="match status" value="1"/>
</dbReference>
<dbReference type="InterPro" id="IPR036097">
    <property type="entry name" value="HisK_dim/P_sf"/>
</dbReference>
<dbReference type="SMART" id="SM00091">
    <property type="entry name" value="PAS"/>
    <property type="match status" value="1"/>
</dbReference>
<dbReference type="SMART" id="SM00387">
    <property type="entry name" value="HATPase_c"/>
    <property type="match status" value="1"/>
</dbReference>
<dbReference type="InterPro" id="IPR036890">
    <property type="entry name" value="HATPase_C_sf"/>
</dbReference>
<evidence type="ECO:0000259" key="6">
    <source>
        <dbReference type="PROSITE" id="PS50109"/>
    </source>
</evidence>
<keyword evidence="11" id="KW-1185">Reference proteome</keyword>
<dbReference type="SUPFAM" id="SSF55785">
    <property type="entry name" value="PYP-like sensor domain (PAS domain)"/>
    <property type="match status" value="1"/>
</dbReference>
<evidence type="ECO:0000313" key="11">
    <source>
        <dbReference type="Proteomes" id="UP000005667"/>
    </source>
</evidence>
<dbReference type="Pfam" id="PF13426">
    <property type="entry name" value="PAS_9"/>
    <property type="match status" value="1"/>
</dbReference>
<dbReference type="SUPFAM" id="SSF52172">
    <property type="entry name" value="CheY-like"/>
    <property type="match status" value="1"/>
</dbReference>
<dbReference type="SMART" id="SM00448">
    <property type="entry name" value="REC"/>
    <property type="match status" value="1"/>
</dbReference>
<dbReference type="Pfam" id="PF00512">
    <property type="entry name" value="HisKA"/>
    <property type="match status" value="1"/>
</dbReference>
<dbReference type="InterPro" id="IPR035965">
    <property type="entry name" value="PAS-like_dom_sf"/>
</dbReference>
<dbReference type="HOGENOM" id="CLU_000445_114_15_5"/>
<reference evidence="11" key="1">
    <citation type="journal article" date="2011" name="PLoS Genet.">
        <title>Azospirillum genomes reveal transition of bacteria from aquatic to terrestrial environments.</title>
        <authorList>
            <person name="Wisniewski-Dye F."/>
            <person name="Borziak K."/>
            <person name="Khalsa-Moyers G."/>
            <person name="Alexandre G."/>
            <person name="Sukharnikov L.O."/>
            <person name="Wuichet K."/>
            <person name="Hurst G.B."/>
            <person name="McDonald W.H."/>
            <person name="Robertson J.S."/>
            <person name="Barbe V."/>
            <person name="Calteau A."/>
            <person name="Rouy Z."/>
            <person name="Mangenot S."/>
            <person name="Prigent-Combaret C."/>
            <person name="Normand P."/>
            <person name="Boyer M."/>
            <person name="Siguier P."/>
            <person name="Dessaux Y."/>
            <person name="Elmerich C."/>
            <person name="Condemine G."/>
            <person name="Krishnen G."/>
            <person name="Kennedy I."/>
            <person name="Paterson A.H."/>
            <person name="Gonzalez V."/>
            <person name="Mavingui P."/>
            <person name="Zhulin I.B."/>
        </authorList>
    </citation>
    <scope>NUCLEOTIDE SEQUENCE [LARGE SCALE GENOMIC DNA]</scope>
    <source>
        <strain evidence="11">4B</strain>
    </source>
</reference>
<dbReference type="CDD" id="cd00130">
    <property type="entry name" value="PAS"/>
    <property type="match status" value="1"/>
</dbReference>
<dbReference type="RefSeq" id="WP_014190043.1">
    <property type="nucleotide sequence ID" value="NC_016588.1"/>
</dbReference>
<dbReference type="PROSITE" id="PS50112">
    <property type="entry name" value="PAS"/>
    <property type="match status" value="1"/>
</dbReference>
<dbReference type="GO" id="GO:0000155">
    <property type="term" value="F:phosphorelay sensor kinase activity"/>
    <property type="evidence" value="ECO:0007669"/>
    <property type="project" value="InterPro"/>
</dbReference>
<dbReference type="PROSITE" id="PS50113">
    <property type="entry name" value="PAC"/>
    <property type="match status" value="1"/>
</dbReference>
<geneLocation type="plasmid" evidence="10 11">
    <name>AZO_p6</name>
</geneLocation>
<accession>G7ZJ64</accession>
<dbReference type="Pfam" id="PF00072">
    <property type="entry name" value="Response_reg"/>
    <property type="match status" value="1"/>
</dbReference>
<dbReference type="AlphaFoldDB" id="G7ZJ64"/>
<dbReference type="InterPro" id="IPR005467">
    <property type="entry name" value="His_kinase_dom"/>
</dbReference>
<dbReference type="Pfam" id="PF02518">
    <property type="entry name" value="HATPase_c"/>
    <property type="match status" value="1"/>
</dbReference>
<feature type="domain" description="PAC" evidence="9">
    <location>
        <begin position="90"/>
        <end position="142"/>
    </location>
</feature>
<evidence type="ECO:0000259" key="9">
    <source>
        <dbReference type="PROSITE" id="PS50113"/>
    </source>
</evidence>
<gene>
    <name evidence="10" type="ordered locus">AZOLI_p60219</name>
</gene>
<dbReference type="Gene3D" id="3.40.50.2300">
    <property type="match status" value="1"/>
</dbReference>
<dbReference type="SUPFAM" id="SSF55874">
    <property type="entry name" value="ATPase domain of HSP90 chaperone/DNA topoisomerase II/histidine kinase"/>
    <property type="match status" value="1"/>
</dbReference>
<keyword evidence="10" id="KW-0614">Plasmid</keyword>
<dbReference type="PANTHER" id="PTHR43065:SF49">
    <property type="entry name" value="HISTIDINE KINASE"/>
    <property type="match status" value="1"/>
</dbReference>
<dbReference type="InterPro" id="IPR000014">
    <property type="entry name" value="PAS"/>
</dbReference>
<dbReference type="EMBL" id="FQ311874">
    <property type="protein sequence ID" value="CBS91622.1"/>
    <property type="molecule type" value="Genomic_DNA"/>
</dbReference>
<dbReference type="Gene3D" id="3.30.450.20">
    <property type="entry name" value="PAS domain"/>
    <property type="match status" value="1"/>
</dbReference>
<dbReference type="CDD" id="cd00082">
    <property type="entry name" value="HisKA"/>
    <property type="match status" value="1"/>
</dbReference>
<dbReference type="Gene3D" id="1.10.287.130">
    <property type="match status" value="1"/>
</dbReference>
<dbReference type="InterPro" id="IPR003594">
    <property type="entry name" value="HATPase_dom"/>
</dbReference>
<evidence type="ECO:0000313" key="10">
    <source>
        <dbReference type="EMBL" id="CBS91622.1"/>
    </source>
</evidence>
<dbReference type="PRINTS" id="PR00344">
    <property type="entry name" value="BCTRLSENSOR"/>
</dbReference>
<dbReference type="PROSITE" id="PS50109">
    <property type="entry name" value="HIS_KIN"/>
    <property type="match status" value="1"/>
</dbReference>
<sequence>MKVEHAASAWEPISGERRFQLLVDSVGDYAIYLLDPNGIVSSWNSGAASFKGYSADEIIGRHFSTFYMDEDRAAGLPQRALATALTEGRFEAEGWRVRKDGTRFWASVVIRAVRDETGTLLGFAKVTRDLTERRKAQQALDEAREALAQAQKMEAVGQLTGGVAHDFNNLLQAISSSLELIEQRLEAGRTDIAPFAATARAAVDRASTLTRRLLAFARRQPLKPERADLNALVAGLWDLLGRSVGETIRLERRLAEPLWPVHADVNQIESALLNLVINARDAMPDAMSDGGTVTVETANASFTAADLVNDPGVAPGDYVTMTVRDSGTGMPPDVLARVFEPFFTTKPIGQGTGLGLSQLYGFARQSDGFVRIDSAVGRGTAVHLCLPRDHAAPAPAPAPTPDNATGPAEIPAPPPGRAGAGRGTVLVVEDEALVRMLLVEVLQGDGYTTLEAADGTGALARLTEAEAVDLLVTDVGLPGLNGRQLAEMAQAHAPDLKVLFLTGYAFQALDDRPGDGAHGLGRNRRVLVKPVAVDAFRAMVGSMLSGR</sequence>
<feature type="domain" description="PAS" evidence="8">
    <location>
        <begin position="15"/>
        <end position="88"/>
    </location>
</feature>
<keyword evidence="10" id="KW-0808">Transferase</keyword>
<dbReference type="InterPro" id="IPR003661">
    <property type="entry name" value="HisK_dim/P_dom"/>
</dbReference>
<feature type="modified residue" description="4-aspartylphosphate" evidence="4">
    <location>
        <position position="474"/>
    </location>
</feature>
<dbReference type="Proteomes" id="UP000005667">
    <property type="component" value="Plasmid AZO_p6"/>
</dbReference>
<protein>
    <recommendedName>
        <fullName evidence="2">histidine kinase</fullName>
        <ecNumber evidence="2">2.7.13.3</ecNumber>
    </recommendedName>
</protein>
<feature type="domain" description="Histidine kinase" evidence="6">
    <location>
        <begin position="162"/>
        <end position="390"/>
    </location>
</feature>
<evidence type="ECO:0000259" key="7">
    <source>
        <dbReference type="PROSITE" id="PS50110"/>
    </source>
</evidence>
<keyword evidence="10" id="KW-0418">Kinase</keyword>
<dbReference type="InterPro" id="IPR011006">
    <property type="entry name" value="CheY-like_superfamily"/>
</dbReference>
<comment type="catalytic activity">
    <reaction evidence="1">
        <text>ATP + protein L-histidine = ADP + protein N-phospho-L-histidine.</text>
        <dbReference type="EC" id="2.7.13.3"/>
    </reaction>
</comment>
<proteinExistence type="predicted"/>
<evidence type="ECO:0000256" key="1">
    <source>
        <dbReference type="ARBA" id="ARBA00000085"/>
    </source>
</evidence>
<name>G7ZJ64_AZOL4</name>
<dbReference type="PANTHER" id="PTHR43065">
    <property type="entry name" value="SENSOR HISTIDINE KINASE"/>
    <property type="match status" value="1"/>
</dbReference>
<dbReference type="SMART" id="SM00388">
    <property type="entry name" value="HisKA"/>
    <property type="match status" value="1"/>
</dbReference>
<evidence type="ECO:0000256" key="3">
    <source>
        <dbReference type="ARBA" id="ARBA00022553"/>
    </source>
</evidence>